<dbReference type="GO" id="GO:0005524">
    <property type="term" value="F:ATP binding"/>
    <property type="evidence" value="ECO:0007669"/>
    <property type="project" value="UniProtKB-KW"/>
</dbReference>
<feature type="transmembrane region" description="Helical" evidence="7">
    <location>
        <begin position="20"/>
        <end position="37"/>
    </location>
</feature>
<dbReference type="GO" id="GO:0000160">
    <property type="term" value="P:phosphorelay signal transduction system"/>
    <property type="evidence" value="ECO:0007669"/>
    <property type="project" value="TreeGrafter"/>
</dbReference>
<comment type="caution">
    <text evidence="9">The sequence shown here is derived from an EMBL/GenBank/DDBJ whole genome shotgun (WGS) entry which is preliminary data.</text>
</comment>
<feature type="compositionally biased region" description="Low complexity" evidence="6">
    <location>
        <begin position="387"/>
        <end position="405"/>
    </location>
</feature>
<dbReference type="SMART" id="SM00387">
    <property type="entry name" value="HATPase_c"/>
    <property type="match status" value="1"/>
</dbReference>
<organism evidence="9 10">
    <name type="scientific">Thermobifida cellulosilytica TB100</name>
    <dbReference type="NCBI Taxonomy" id="665004"/>
    <lineage>
        <taxon>Bacteria</taxon>
        <taxon>Bacillati</taxon>
        <taxon>Actinomycetota</taxon>
        <taxon>Actinomycetes</taxon>
        <taxon>Streptosporangiales</taxon>
        <taxon>Nocardiopsidaceae</taxon>
        <taxon>Thermobifida</taxon>
    </lineage>
</organism>
<evidence type="ECO:0000256" key="2">
    <source>
        <dbReference type="ARBA" id="ARBA00012438"/>
    </source>
</evidence>
<protein>
    <recommendedName>
        <fullName evidence="2">histidine kinase</fullName>
        <ecNumber evidence="2">2.7.13.3</ecNumber>
    </recommendedName>
</protein>
<keyword evidence="5" id="KW-0418">Kinase</keyword>
<dbReference type="Proteomes" id="UP000074382">
    <property type="component" value="Unassembled WGS sequence"/>
</dbReference>
<evidence type="ECO:0000256" key="4">
    <source>
        <dbReference type="ARBA" id="ARBA00022679"/>
    </source>
</evidence>
<dbReference type="OrthoDB" id="3845898at2"/>
<evidence type="ECO:0000256" key="3">
    <source>
        <dbReference type="ARBA" id="ARBA00022553"/>
    </source>
</evidence>
<dbReference type="Gene3D" id="3.30.565.10">
    <property type="entry name" value="Histidine kinase-like ATPase, C-terminal domain"/>
    <property type="match status" value="1"/>
</dbReference>
<dbReference type="Pfam" id="PF02518">
    <property type="entry name" value="HATPase_c"/>
    <property type="match status" value="1"/>
</dbReference>
<dbReference type="AlphaFoldDB" id="A0A147KI90"/>
<dbReference type="PATRIC" id="fig|665004.4.peg.2524"/>
<evidence type="ECO:0000256" key="1">
    <source>
        <dbReference type="ARBA" id="ARBA00000085"/>
    </source>
</evidence>
<evidence type="ECO:0000256" key="5">
    <source>
        <dbReference type="ARBA" id="ARBA00022777"/>
    </source>
</evidence>
<evidence type="ECO:0000256" key="6">
    <source>
        <dbReference type="SAM" id="MobiDB-lite"/>
    </source>
</evidence>
<dbReference type="STRING" id="665004.AC529_09215"/>
<dbReference type="GO" id="GO:0005886">
    <property type="term" value="C:plasma membrane"/>
    <property type="evidence" value="ECO:0007669"/>
    <property type="project" value="TreeGrafter"/>
</dbReference>
<name>A0A147KI90_THECS</name>
<keyword evidence="3" id="KW-0597">Phosphoprotein</keyword>
<keyword evidence="10" id="KW-1185">Reference proteome</keyword>
<evidence type="ECO:0000259" key="8">
    <source>
        <dbReference type="SMART" id="SM00387"/>
    </source>
</evidence>
<keyword evidence="9" id="KW-0067">ATP-binding</keyword>
<keyword evidence="7" id="KW-0472">Membrane</keyword>
<gene>
    <name evidence="9" type="ORF">AC529_09215</name>
</gene>
<dbReference type="InterPro" id="IPR050428">
    <property type="entry name" value="TCS_sensor_his_kinase"/>
</dbReference>
<dbReference type="EMBL" id="LGEM01000049">
    <property type="protein sequence ID" value="KUP96996.1"/>
    <property type="molecule type" value="Genomic_DNA"/>
</dbReference>
<keyword evidence="9" id="KW-0547">Nucleotide-binding</keyword>
<sequence>MTVRKTARPRTGTTPTGVPLLLASVVLVAAGWAWAMWSVPPSSLLPLLVAGGVSLVLLIVFGAVTYRQTARADRATAQADRIAAGAQRLTGELLPAVVQRVRSGASAATALDEVDPAVDPAHRAVLETAATEIARSERQRVAAMAACATAAGRVQAITTAMAADLREMQQRYGNGAVAPDNVLGDLMRLDHSTAQAGRVADSIAVLTGARSGRRWTRPIPMESVLRGAMARIGDYQRVRSHSASTLAVAGYAAEGVIHALAELLDNAAKFSPPISEVHIYVEEVPAGAAIIVEDGGLVMGEEALRRARQAVSSGGDLTDLSGTRLGLAVVGSLARKYGLSVSYRPSSRGGTAAVMLLPQRILKPAETPAPSPPSAAPGREAARRRPTPQTAPAARPEPAAPPRETVTADTVGGLPVRRRGQTLAAAQRRQQQATPPARRAPVTPAEGFGAFRAAVRKTTPNRTQEDES</sequence>
<evidence type="ECO:0000313" key="9">
    <source>
        <dbReference type="EMBL" id="KUP96996.1"/>
    </source>
</evidence>
<comment type="catalytic activity">
    <reaction evidence="1">
        <text>ATP + protein L-histidine = ADP + protein N-phospho-L-histidine.</text>
        <dbReference type="EC" id="2.7.13.3"/>
    </reaction>
</comment>
<keyword evidence="7" id="KW-1133">Transmembrane helix</keyword>
<dbReference type="PANTHER" id="PTHR45436:SF5">
    <property type="entry name" value="SENSOR HISTIDINE KINASE TRCS"/>
    <property type="match status" value="1"/>
</dbReference>
<dbReference type="EC" id="2.7.13.3" evidence="2"/>
<feature type="region of interest" description="Disordered" evidence="6">
    <location>
        <begin position="364"/>
        <end position="468"/>
    </location>
</feature>
<accession>A0A147KI90</accession>
<proteinExistence type="predicted"/>
<dbReference type="PANTHER" id="PTHR45436">
    <property type="entry name" value="SENSOR HISTIDINE KINASE YKOH"/>
    <property type="match status" value="1"/>
</dbReference>
<dbReference type="SUPFAM" id="SSF55874">
    <property type="entry name" value="ATPase domain of HSP90 chaperone/DNA topoisomerase II/histidine kinase"/>
    <property type="match status" value="1"/>
</dbReference>
<reference evidence="10" key="1">
    <citation type="journal article" date="2017" name="Acta Aliment.">
        <title>Plant polysaccharide degrading enzyme system of Thermpbifida cellulosilytica TB100 revealed by de novo genome project data.</title>
        <authorList>
            <person name="Toth A."/>
            <person name="Baka E."/>
            <person name="Luzics S."/>
            <person name="Bata-Vidacs I."/>
            <person name="Nagy I."/>
            <person name="Balint B."/>
            <person name="Herceg R."/>
            <person name="Olasz F."/>
            <person name="Wilk T."/>
            <person name="Nagy T."/>
            <person name="Kriszt B."/>
            <person name="Nagy I."/>
            <person name="Kukolya J."/>
        </authorList>
    </citation>
    <scope>NUCLEOTIDE SEQUENCE [LARGE SCALE GENOMIC DNA]</scope>
    <source>
        <strain evidence="10">TB100</strain>
    </source>
</reference>
<feature type="domain" description="Histidine kinase/HSP90-like ATPase" evidence="8">
    <location>
        <begin position="251"/>
        <end position="361"/>
    </location>
</feature>
<keyword evidence="4" id="KW-0808">Transferase</keyword>
<keyword evidence="7" id="KW-0812">Transmembrane</keyword>
<evidence type="ECO:0000256" key="7">
    <source>
        <dbReference type="SAM" id="Phobius"/>
    </source>
</evidence>
<feature type="compositionally biased region" description="Low complexity" evidence="6">
    <location>
        <begin position="421"/>
        <end position="445"/>
    </location>
</feature>
<dbReference type="InterPro" id="IPR003594">
    <property type="entry name" value="HATPase_dom"/>
</dbReference>
<evidence type="ECO:0000313" key="10">
    <source>
        <dbReference type="Proteomes" id="UP000074382"/>
    </source>
</evidence>
<dbReference type="RefSeq" id="WP_068756410.1">
    <property type="nucleotide sequence ID" value="NZ_KQ950182.1"/>
</dbReference>
<dbReference type="GO" id="GO:0004673">
    <property type="term" value="F:protein histidine kinase activity"/>
    <property type="evidence" value="ECO:0007669"/>
    <property type="project" value="UniProtKB-EC"/>
</dbReference>
<dbReference type="InterPro" id="IPR036890">
    <property type="entry name" value="HATPase_C_sf"/>
</dbReference>
<feature type="transmembrane region" description="Helical" evidence="7">
    <location>
        <begin position="43"/>
        <end position="64"/>
    </location>
</feature>